<organism evidence="1 2">
    <name type="scientific">Henosepilachna vigintioctopunctata</name>
    <dbReference type="NCBI Taxonomy" id="420089"/>
    <lineage>
        <taxon>Eukaryota</taxon>
        <taxon>Metazoa</taxon>
        <taxon>Ecdysozoa</taxon>
        <taxon>Arthropoda</taxon>
        <taxon>Hexapoda</taxon>
        <taxon>Insecta</taxon>
        <taxon>Pterygota</taxon>
        <taxon>Neoptera</taxon>
        <taxon>Endopterygota</taxon>
        <taxon>Coleoptera</taxon>
        <taxon>Polyphaga</taxon>
        <taxon>Cucujiformia</taxon>
        <taxon>Coccinelloidea</taxon>
        <taxon>Coccinellidae</taxon>
        <taxon>Epilachninae</taxon>
        <taxon>Epilachnini</taxon>
        <taxon>Henosepilachna</taxon>
    </lineage>
</organism>
<evidence type="ECO:0000313" key="2">
    <source>
        <dbReference type="Proteomes" id="UP001431783"/>
    </source>
</evidence>
<dbReference type="AlphaFoldDB" id="A0AAW1V6M7"/>
<sequence length="110" mass="12724">MDAVENERIAEKAISVLCPMVLLLLRCSWKSWRQSDNHHADKRLSYGDHTMIDQTAFLKSIADNEIENVGEVLAHYRSYDDSIEAFKEMRNVDLEQLEAEVVAKREQEVS</sequence>
<accession>A0AAW1V6M7</accession>
<dbReference type="EMBL" id="JARQZJ010000113">
    <property type="protein sequence ID" value="KAK9887534.1"/>
    <property type="molecule type" value="Genomic_DNA"/>
</dbReference>
<proteinExistence type="predicted"/>
<gene>
    <name evidence="1" type="ORF">WA026_023256</name>
</gene>
<evidence type="ECO:0000313" key="1">
    <source>
        <dbReference type="EMBL" id="KAK9887534.1"/>
    </source>
</evidence>
<comment type="caution">
    <text evidence="1">The sequence shown here is derived from an EMBL/GenBank/DDBJ whole genome shotgun (WGS) entry which is preliminary data.</text>
</comment>
<keyword evidence="2" id="KW-1185">Reference proteome</keyword>
<reference evidence="1 2" key="1">
    <citation type="submission" date="2023-03" db="EMBL/GenBank/DDBJ databases">
        <title>Genome insight into feeding habits of ladybird beetles.</title>
        <authorList>
            <person name="Li H.-S."/>
            <person name="Huang Y.-H."/>
            <person name="Pang H."/>
        </authorList>
    </citation>
    <scope>NUCLEOTIDE SEQUENCE [LARGE SCALE GENOMIC DNA]</scope>
    <source>
        <strain evidence="1">SYSU_2023b</strain>
        <tissue evidence="1">Whole body</tissue>
    </source>
</reference>
<protein>
    <submittedName>
        <fullName evidence="1">Uncharacterized protein</fullName>
    </submittedName>
</protein>
<name>A0AAW1V6M7_9CUCU</name>
<dbReference type="Proteomes" id="UP001431783">
    <property type="component" value="Unassembled WGS sequence"/>
</dbReference>